<proteinExistence type="predicted"/>
<organism evidence="3 4">
    <name type="scientific">Nasonia vitripennis</name>
    <name type="common">Parasitic wasp</name>
    <dbReference type="NCBI Taxonomy" id="7425"/>
    <lineage>
        <taxon>Eukaryota</taxon>
        <taxon>Metazoa</taxon>
        <taxon>Ecdysozoa</taxon>
        <taxon>Arthropoda</taxon>
        <taxon>Hexapoda</taxon>
        <taxon>Insecta</taxon>
        <taxon>Pterygota</taxon>
        <taxon>Neoptera</taxon>
        <taxon>Endopterygota</taxon>
        <taxon>Hymenoptera</taxon>
        <taxon>Apocrita</taxon>
        <taxon>Proctotrupomorpha</taxon>
        <taxon>Chalcidoidea</taxon>
        <taxon>Pteromalidae</taxon>
        <taxon>Pteromalinae</taxon>
        <taxon>Nasonia</taxon>
    </lineage>
</organism>
<dbReference type="RefSeq" id="XP_008206585.1">
    <property type="nucleotide sequence ID" value="XM_008208363.3"/>
</dbReference>
<dbReference type="KEGG" id="nvi:100114943"/>
<dbReference type="FunFam" id="1.10.3520.10:FF:000001">
    <property type="entry name" value="Pleckstrin domain-containing family A member 8"/>
    <property type="match status" value="1"/>
</dbReference>
<dbReference type="FunCoup" id="A0A7M7H3N6">
    <property type="interactions" value="1051"/>
</dbReference>
<evidence type="ECO:0000313" key="4">
    <source>
        <dbReference type="Proteomes" id="UP000002358"/>
    </source>
</evidence>
<name>A0A7M7H3N6_NASVI</name>
<dbReference type="EnsemblMetazoa" id="XM_008208363">
    <property type="protein sequence ID" value="XP_008206585"/>
    <property type="gene ID" value="LOC100114943"/>
</dbReference>
<evidence type="ECO:0000256" key="1">
    <source>
        <dbReference type="ARBA" id="ARBA00022448"/>
    </source>
</evidence>
<dbReference type="GO" id="GO:1902387">
    <property type="term" value="F:ceramide 1-phosphate binding"/>
    <property type="evidence" value="ECO:0007669"/>
    <property type="project" value="TreeGrafter"/>
</dbReference>
<feature type="domain" description="Glycolipid transfer protein" evidence="2">
    <location>
        <begin position="35"/>
        <end position="180"/>
    </location>
</feature>
<dbReference type="AlphaFoldDB" id="A0A7M7H3N6"/>
<keyword evidence="1" id="KW-0813">Transport</keyword>
<sequence>MSILREKVNFENQSFIADIMYLPIFPKPINGELSSEEFLASSRNVVRILDYFGNIFMPVKYDMQGNIDKLSKKFNQNKKKYSTLQKMIIDEKDKLEDSVVIDAILWLRRALHMIQLFFEYIVYDFNSGKKSEDLMANICKSYELSLEPYHGYMAQQLFNSEYLQLLSRMIPPRNKVLQAIANGYDVKQEIIIKSMDSFSKRLQENITILKLFYEKHDLESYEKA</sequence>
<dbReference type="InParanoid" id="A0A7M7H3N6"/>
<dbReference type="InterPro" id="IPR014830">
    <property type="entry name" value="Glycolipid_transfer_prot_dom"/>
</dbReference>
<dbReference type="GO" id="GO:1902388">
    <property type="term" value="F:ceramide 1-phosphate transfer activity"/>
    <property type="evidence" value="ECO:0007669"/>
    <property type="project" value="TreeGrafter"/>
</dbReference>
<dbReference type="GeneID" id="100114943"/>
<reference evidence="3" key="1">
    <citation type="submission" date="2021-01" db="UniProtKB">
        <authorList>
            <consortium name="EnsemblMetazoa"/>
        </authorList>
    </citation>
    <scope>IDENTIFICATION</scope>
</reference>
<evidence type="ECO:0000313" key="3">
    <source>
        <dbReference type="EnsemblMetazoa" id="XP_008206585"/>
    </source>
</evidence>
<keyword evidence="4" id="KW-1185">Reference proteome</keyword>
<dbReference type="PANTHER" id="PTHR10219">
    <property type="entry name" value="GLYCOLIPID TRANSFER PROTEIN-RELATED"/>
    <property type="match status" value="1"/>
</dbReference>
<dbReference type="PANTHER" id="PTHR10219:SF25">
    <property type="entry name" value="PLECKSTRIN HOMOLOGY DOMAIN-CONTAINING FAMILY A MEMBER 8"/>
    <property type="match status" value="1"/>
</dbReference>
<dbReference type="Pfam" id="PF08718">
    <property type="entry name" value="GLTP"/>
    <property type="match status" value="1"/>
</dbReference>
<evidence type="ECO:0000259" key="2">
    <source>
        <dbReference type="Pfam" id="PF08718"/>
    </source>
</evidence>
<dbReference type="Proteomes" id="UP000002358">
    <property type="component" value="Unassembled WGS sequence"/>
</dbReference>
<dbReference type="Gene3D" id="1.10.3520.10">
    <property type="entry name" value="Glycolipid transfer protein"/>
    <property type="match status" value="1"/>
</dbReference>
<dbReference type="OrthoDB" id="205255at2759"/>
<protein>
    <recommendedName>
        <fullName evidence="2">Glycolipid transfer protein domain-containing protein</fullName>
    </recommendedName>
</protein>
<dbReference type="SMR" id="A0A7M7H3N6"/>
<dbReference type="GO" id="GO:0016020">
    <property type="term" value="C:membrane"/>
    <property type="evidence" value="ECO:0007669"/>
    <property type="project" value="TreeGrafter"/>
</dbReference>
<accession>A0A7M7H3N6</accession>
<dbReference type="SUPFAM" id="SSF110004">
    <property type="entry name" value="Glycolipid transfer protein, GLTP"/>
    <property type="match status" value="1"/>
</dbReference>
<dbReference type="GO" id="GO:0005829">
    <property type="term" value="C:cytosol"/>
    <property type="evidence" value="ECO:0007669"/>
    <property type="project" value="TreeGrafter"/>
</dbReference>
<dbReference type="InterPro" id="IPR036497">
    <property type="entry name" value="GLTP_sf"/>
</dbReference>